<reference evidence="5" key="1">
    <citation type="submission" date="2022-07" db="EMBL/GenBank/DDBJ databases">
        <title>Phylogenomic reconstructions and comparative analyses of Kickxellomycotina fungi.</title>
        <authorList>
            <person name="Reynolds N.K."/>
            <person name="Stajich J.E."/>
            <person name="Barry K."/>
            <person name="Grigoriev I.V."/>
            <person name="Crous P."/>
            <person name="Smith M.E."/>
        </authorList>
    </citation>
    <scope>NUCLEOTIDE SEQUENCE</scope>
    <source>
        <strain evidence="5">RSA 476</strain>
    </source>
</reference>
<dbReference type="InterPro" id="IPR029063">
    <property type="entry name" value="SAM-dependent_MTases_sf"/>
</dbReference>
<evidence type="ECO:0000256" key="2">
    <source>
        <dbReference type="ARBA" id="ARBA00022603"/>
    </source>
</evidence>
<gene>
    <name evidence="5" type="primary">TMT1_2</name>
    <name evidence="5" type="ORF">GGH94_006263</name>
</gene>
<keyword evidence="6" id="KW-1185">Reference proteome</keyword>
<keyword evidence="3 5" id="KW-0808">Transferase</keyword>
<dbReference type="SUPFAM" id="SSF53335">
    <property type="entry name" value="S-adenosyl-L-methionine-dependent methyltransferases"/>
    <property type="match status" value="1"/>
</dbReference>
<accession>A0A9W8IIG5</accession>
<dbReference type="GO" id="GO:0046547">
    <property type="term" value="F:trans-aconitate 3-methyltransferase activity"/>
    <property type="evidence" value="ECO:0007669"/>
    <property type="project" value="UniProtKB-EC"/>
</dbReference>
<protein>
    <submittedName>
        <fullName evidence="5">Trans-aconitate methyltransferase 1</fullName>
        <ecNumber evidence="5">2.1.1.145</ecNumber>
    </submittedName>
</protein>
<dbReference type="EC" id="2.1.1.145" evidence="5"/>
<evidence type="ECO:0000259" key="4">
    <source>
        <dbReference type="Pfam" id="PF08241"/>
    </source>
</evidence>
<sequence>MSAFSFKGFNANAYLALRPTYNRALIEWLLGYHVGKRARAADIACGPGTFTVDLSSEFDHVLGVDPSLSMIESARNNAHANGIANIEYKQGFGESLPIATDTVDLLTVMQGAHWFKFANFLTEVQRVLRPGGTLVLVGYGYPEITNWPESMEGRGFARTLAMDRRLLGNYWDNGYTLIDELYAPFLDTIRASTRYVDVQHLQFPKSGQAANPHGINVLPESWIDSRTMTLGGFRAYVKTWSAYKSWKDKHPHDADIIDTFFDEQQGTLGKSSSDEVKIEWPHFAIVARKRL</sequence>
<name>A0A9W8IIG5_9FUNG</name>
<dbReference type="InterPro" id="IPR051052">
    <property type="entry name" value="Diverse_substrate_MTase"/>
</dbReference>
<dbReference type="PANTHER" id="PTHR44942:SF4">
    <property type="entry name" value="METHYLTRANSFERASE TYPE 11 DOMAIN-CONTAINING PROTEIN"/>
    <property type="match status" value="1"/>
</dbReference>
<comment type="similarity">
    <text evidence="1">Belongs to the methyltransferase superfamily.</text>
</comment>
<dbReference type="InterPro" id="IPR013216">
    <property type="entry name" value="Methyltransf_11"/>
</dbReference>
<dbReference type="AlphaFoldDB" id="A0A9W8IIG5"/>
<proteinExistence type="inferred from homology"/>
<dbReference type="GO" id="GO:0032259">
    <property type="term" value="P:methylation"/>
    <property type="evidence" value="ECO:0007669"/>
    <property type="project" value="UniProtKB-KW"/>
</dbReference>
<evidence type="ECO:0000313" key="5">
    <source>
        <dbReference type="EMBL" id="KAJ2859143.1"/>
    </source>
</evidence>
<keyword evidence="2 5" id="KW-0489">Methyltransferase</keyword>
<dbReference type="Gene3D" id="3.40.50.150">
    <property type="entry name" value="Vaccinia Virus protein VP39"/>
    <property type="match status" value="1"/>
</dbReference>
<comment type="caution">
    <text evidence="5">The sequence shown here is derived from an EMBL/GenBank/DDBJ whole genome shotgun (WGS) entry which is preliminary data.</text>
</comment>
<evidence type="ECO:0000256" key="3">
    <source>
        <dbReference type="ARBA" id="ARBA00022679"/>
    </source>
</evidence>
<dbReference type="CDD" id="cd02440">
    <property type="entry name" value="AdoMet_MTases"/>
    <property type="match status" value="1"/>
</dbReference>
<dbReference type="Pfam" id="PF08241">
    <property type="entry name" value="Methyltransf_11"/>
    <property type="match status" value="1"/>
</dbReference>
<dbReference type="EMBL" id="JANBUY010000427">
    <property type="protein sequence ID" value="KAJ2859143.1"/>
    <property type="molecule type" value="Genomic_DNA"/>
</dbReference>
<dbReference type="Proteomes" id="UP001140074">
    <property type="component" value="Unassembled WGS sequence"/>
</dbReference>
<evidence type="ECO:0000313" key="6">
    <source>
        <dbReference type="Proteomes" id="UP001140074"/>
    </source>
</evidence>
<dbReference type="PANTHER" id="PTHR44942">
    <property type="entry name" value="METHYLTRANSF_11 DOMAIN-CONTAINING PROTEIN"/>
    <property type="match status" value="1"/>
</dbReference>
<organism evidence="5 6">
    <name type="scientific">Coemansia aciculifera</name>
    <dbReference type="NCBI Taxonomy" id="417176"/>
    <lineage>
        <taxon>Eukaryota</taxon>
        <taxon>Fungi</taxon>
        <taxon>Fungi incertae sedis</taxon>
        <taxon>Zoopagomycota</taxon>
        <taxon>Kickxellomycotina</taxon>
        <taxon>Kickxellomycetes</taxon>
        <taxon>Kickxellales</taxon>
        <taxon>Kickxellaceae</taxon>
        <taxon>Coemansia</taxon>
    </lineage>
</organism>
<feature type="domain" description="Methyltransferase type 11" evidence="4">
    <location>
        <begin position="42"/>
        <end position="136"/>
    </location>
</feature>
<evidence type="ECO:0000256" key="1">
    <source>
        <dbReference type="ARBA" id="ARBA00008361"/>
    </source>
</evidence>